<proteinExistence type="predicted"/>
<keyword evidence="2" id="KW-0489">Methyltransferase</keyword>
<reference evidence="2" key="1">
    <citation type="submission" date="2022-02" db="EMBL/GenBank/DDBJ databases">
        <title>Vibrio sp. nov., a new bacterium isolated from Bohai sea, China.</title>
        <authorList>
            <person name="Yuan Y."/>
        </authorList>
    </citation>
    <scope>NUCLEOTIDE SEQUENCE</scope>
    <source>
        <strain evidence="2">DBSS07</strain>
    </source>
</reference>
<dbReference type="SUPFAM" id="SSF53335">
    <property type="entry name" value="S-adenosyl-L-methionine-dependent methyltransferases"/>
    <property type="match status" value="1"/>
</dbReference>
<dbReference type="PANTHER" id="PTHR43591">
    <property type="entry name" value="METHYLTRANSFERASE"/>
    <property type="match status" value="1"/>
</dbReference>
<gene>
    <name evidence="2" type="ORF">MD483_10170</name>
</gene>
<dbReference type="GO" id="GO:0032259">
    <property type="term" value="P:methylation"/>
    <property type="evidence" value="ECO:0007669"/>
    <property type="project" value="UniProtKB-KW"/>
</dbReference>
<feature type="domain" description="Methyltransferase type 12" evidence="1">
    <location>
        <begin position="46"/>
        <end position="144"/>
    </location>
</feature>
<evidence type="ECO:0000313" key="2">
    <source>
        <dbReference type="EMBL" id="MCW8334189.1"/>
    </source>
</evidence>
<keyword evidence="2" id="KW-0808">Transferase</keyword>
<protein>
    <submittedName>
        <fullName evidence="2">Class I SAM-dependent methyltransferase</fullName>
    </submittedName>
</protein>
<comment type="caution">
    <text evidence="2">The sequence shown here is derived from an EMBL/GenBank/DDBJ whole genome shotgun (WGS) entry which is preliminary data.</text>
</comment>
<evidence type="ECO:0000313" key="3">
    <source>
        <dbReference type="Proteomes" id="UP001155586"/>
    </source>
</evidence>
<dbReference type="GO" id="GO:0008168">
    <property type="term" value="F:methyltransferase activity"/>
    <property type="evidence" value="ECO:0007669"/>
    <property type="project" value="UniProtKB-KW"/>
</dbReference>
<keyword evidence="3" id="KW-1185">Reference proteome</keyword>
<evidence type="ECO:0000259" key="1">
    <source>
        <dbReference type="Pfam" id="PF08242"/>
    </source>
</evidence>
<dbReference type="Pfam" id="PF08242">
    <property type="entry name" value="Methyltransf_12"/>
    <property type="match status" value="1"/>
</dbReference>
<dbReference type="EMBL" id="JAKRRX010000048">
    <property type="protein sequence ID" value="MCW8334189.1"/>
    <property type="molecule type" value="Genomic_DNA"/>
</dbReference>
<dbReference type="InterPro" id="IPR013217">
    <property type="entry name" value="Methyltransf_12"/>
</dbReference>
<accession>A0A9X3CE62</accession>
<dbReference type="CDD" id="cd02440">
    <property type="entry name" value="AdoMet_MTases"/>
    <property type="match status" value="1"/>
</dbReference>
<sequence length="246" mass="28066">MFASLRLLEPSQIERDNIDYIDSDMFKLVTNTIEKHFVTDETLRVLDVGGGSGYFADKLLHRFAKSQVTVLDPALSVLKQNRPNPRKHLLHKTFQSLDTFPEQDLIHFNWTLQHLVSNSYEESCELQLDSLRRAYRLLRPGGVVAIFENCYEGQPVSNLPGQIIYEFTASKTLAPLAKMLGANTAGVGVGFHSEMAWRQMLTLAGFPRIVSSDCYYYGEMPRWMKFALRLKQQKVTFIVAQKPLTC</sequence>
<dbReference type="InterPro" id="IPR029063">
    <property type="entry name" value="SAM-dependent_MTases_sf"/>
</dbReference>
<dbReference type="AlphaFoldDB" id="A0A9X3CE62"/>
<name>A0A9X3CE62_9VIBR</name>
<dbReference type="Proteomes" id="UP001155586">
    <property type="component" value="Unassembled WGS sequence"/>
</dbReference>
<dbReference type="Gene3D" id="3.40.50.150">
    <property type="entry name" value="Vaccinia Virus protein VP39"/>
    <property type="match status" value="1"/>
</dbReference>
<dbReference type="RefSeq" id="WP_265687580.1">
    <property type="nucleotide sequence ID" value="NZ_JAKRRX010000048.1"/>
</dbReference>
<organism evidence="2 3">
    <name type="scientific">Vibrio paucivorans</name>
    <dbReference type="NCBI Taxonomy" id="2829489"/>
    <lineage>
        <taxon>Bacteria</taxon>
        <taxon>Pseudomonadati</taxon>
        <taxon>Pseudomonadota</taxon>
        <taxon>Gammaproteobacteria</taxon>
        <taxon>Vibrionales</taxon>
        <taxon>Vibrionaceae</taxon>
        <taxon>Vibrio</taxon>
    </lineage>
</organism>